<evidence type="ECO:0000259" key="3">
    <source>
        <dbReference type="Pfam" id="PF24906"/>
    </source>
</evidence>
<feature type="domain" description="WRKY19-like zinc finger" evidence="3">
    <location>
        <begin position="305"/>
        <end position="327"/>
    </location>
</feature>
<reference evidence="4 5" key="1">
    <citation type="submission" date="2024-09" db="EMBL/GenBank/DDBJ databases">
        <title>Genome sequencing and assembly of Phytophthora oleae, isolate VK10A, causative agent of rot of olive drupes.</title>
        <authorList>
            <person name="Conti Taguali S."/>
            <person name="Riolo M."/>
            <person name="La Spada F."/>
            <person name="Cacciola S.O."/>
            <person name="Dionisio G."/>
        </authorList>
    </citation>
    <scope>NUCLEOTIDE SEQUENCE [LARGE SCALE GENOMIC DNA]</scope>
    <source>
        <strain evidence="4 5">VK10A</strain>
    </source>
</reference>
<evidence type="ECO:0000256" key="1">
    <source>
        <dbReference type="SAM" id="MobiDB-lite"/>
    </source>
</evidence>
<evidence type="ECO:0000313" key="4">
    <source>
        <dbReference type="EMBL" id="KAL3673091.1"/>
    </source>
</evidence>
<dbReference type="Pfam" id="PF24906">
    <property type="entry name" value="Zf_WRKY19"/>
    <property type="match status" value="3"/>
</dbReference>
<feature type="signal peptide" evidence="2">
    <location>
        <begin position="1"/>
        <end position="19"/>
    </location>
</feature>
<accession>A0ABD3G576</accession>
<organism evidence="4 5">
    <name type="scientific">Phytophthora oleae</name>
    <dbReference type="NCBI Taxonomy" id="2107226"/>
    <lineage>
        <taxon>Eukaryota</taxon>
        <taxon>Sar</taxon>
        <taxon>Stramenopiles</taxon>
        <taxon>Oomycota</taxon>
        <taxon>Peronosporomycetes</taxon>
        <taxon>Peronosporales</taxon>
        <taxon>Peronosporaceae</taxon>
        <taxon>Phytophthora</taxon>
    </lineage>
</organism>
<dbReference type="InterPro" id="IPR056866">
    <property type="entry name" value="Znf_WRKY19"/>
</dbReference>
<protein>
    <recommendedName>
        <fullName evidence="3">WRKY19-like zinc finger domain-containing protein</fullName>
    </recommendedName>
</protein>
<sequence length="438" mass="47534">MLMAFQCIGLLALLQTGGASSVCVVLTPLSTCRSLFFGCSTIERDSTERQPWPLSTWKDNRRIDGRITSHQGVRARVAAPLWISCAPRWSLSIQLYRSQFGTQQTMSHAMPSDWRSSASEDSEYTFMLFHPDAQTAPYQQTQVQFSTANMHPTLCNSLNQALSDEEMLDEIFQDIMTPDPQDQEAPIHSTLFNPVITPTSALAASTTSAPSTPQLTSTMRRPSVGSISPNMAAALRVPAFSMGAARNTTFFPMLTDPKIRVNTGLAGFGVHHASMLFTSPTAASRRGYRRTNRPSRMQKKKPASRICRMTGCTKGIRSRGLCKAHGGGRRCTTPGCEISDQGGGHCIAHGGGRRCSITGCQKSAQSKGLCKLHGGARLCRLPDCNKNGQIKGLCRLHYSLTMAAKNSAKAAAVVPVMPVAVKLECPSICSPCDFELRV</sequence>
<feature type="chain" id="PRO_5044792068" description="WRKY19-like zinc finger domain-containing protein" evidence="2">
    <location>
        <begin position="20"/>
        <end position="438"/>
    </location>
</feature>
<feature type="region of interest" description="Disordered" evidence="1">
    <location>
        <begin position="202"/>
        <end position="224"/>
    </location>
</feature>
<dbReference type="PANTHER" id="PTHR31827:SF1">
    <property type="entry name" value="EMB|CAB89363.1"/>
    <property type="match status" value="1"/>
</dbReference>
<comment type="caution">
    <text evidence="4">The sequence shown here is derived from an EMBL/GenBank/DDBJ whole genome shotgun (WGS) entry which is preliminary data.</text>
</comment>
<feature type="compositionally biased region" description="Low complexity" evidence="1">
    <location>
        <begin position="202"/>
        <end position="218"/>
    </location>
</feature>
<keyword evidence="5" id="KW-1185">Reference proteome</keyword>
<feature type="region of interest" description="Disordered" evidence="1">
    <location>
        <begin position="282"/>
        <end position="303"/>
    </location>
</feature>
<dbReference type="Proteomes" id="UP001632037">
    <property type="component" value="Unassembled WGS sequence"/>
</dbReference>
<feature type="domain" description="WRKY19-like zinc finger" evidence="3">
    <location>
        <begin position="328"/>
        <end position="351"/>
    </location>
</feature>
<keyword evidence="2" id="KW-0732">Signal</keyword>
<feature type="compositionally biased region" description="Basic residues" evidence="1">
    <location>
        <begin position="286"/>
        <end position="303"/>
    </location>
</feature>
<evidence type="ECO:0000256" key="2">
    <source>
        <dbReference type="SAM" id="SignalP"/>
    </source>
</evidence>
<gene>
    <name evidence="4" type="ORF">V7S43_002386</name>
</gene>
<proteinExistence type="predicted"/>
<dbReference type="EMBL" id="JBIMZQ010000003">
    <property type="protein sequence ID" value="KAL3673091.1"/>
    <property type="molecule type" value="Genomic_DNA"/>
</dbReference>
<dbReference type="PANTHER" id="PTHR31827">
    <property type="entry name" value="EMB|CAB89363.1"/>
    <property type="match status" value="1"/>
</dbReference>
<feature type="domain" description="WRKY19-like zinc finger" evidence="3">
    <location>
        <begin position="352"/>
        <end position="375"/>
    </location>
</feature>
<evidence type="ECO:0000313" key="5">
    <source>
        <dbReference type="Proteomes" id="UP001632037"/>
    </source>
</evidence>
<dbReference type="AlphaFoldDB" id="A0ABD3G576"/>
<name>A0ABD3G576_9STRA</name>